<evidence type="ECO:0000313" key="1">
    <source>
        <dbReference type="EMBL" id="KAK3220132.1"/>
    </source>
</evidence>
<evidence type="ECO:0000313" key="2">
    <source>
        <dbReference type="Proteomes" id="UP001281410"/>
    </source>
</evidence>
<gene>
    <name evidence="1" type="ORF">Dsin_014102</name>
</gene>
<sequence>MKYVQPLKLYEEWFKQMAKRKHWEPANRLLGLGIGDNHVNLALSDLNSMTACDEEYSLFHFGQLADKLKSVCTKEKIFIDALSKTETFEGLKYTYWDKAKTSKMREIKLKMHGLLCFGNGNLEELYEEYDPTLMLQGYLESGLTSVGALR</sequence>
<name>A0AAE0EA06_9ROSI</name>
<keyword evidence="2" id="KW-1185">Reference proteome</keyword>
<dbReference type="EMBL" id="JANJYJ010000004">
    <property type="protein sequence ID" value="KAK3220132.1"/>
    <property type="molecule type" value="Genomic_DNA"/>
</dbReference>
<accession>A0AAE0EA06</accession>
<reference evidence="1" key="1">
    <citation type="journal article" date="2023" name="Plant J.">
        <title>Genome sequences and population genomics provide insights into the demographic history, inbreeding, and mutation load of two 'living fossil' tree species of Dipteronia.</title>
        <authorList>
            <person name="Feng Y."/>
            <person name="Comes H.P."/>
            <person name="Chen J."/>
            <person name="Zhu S."/>
            <person name="Lu R."/>
            <person name="Zhang X."/>
            <person name="Li P."/>
            <person name="Qiu J."/>
            <person name="Olsen K.M."/>
            <person name="Qiu Y."/>
        </authorList>
    </citation>
    <scope>NUCLEOTIDE SEQUENCE</scope>
    <source>
        <strain evidence="1">NBL</strain>
    </source>
</reference>
<dbReference type="AlphaFoldDB" id="A0AAE0EA06"/>
<dbReference type="Proteomes" id="UP001281410">
    <property type="component" value="Unassembled WGS sequence"/>
</dbReference>
<proteinExistence type="predicted"/>
<protein>
    <submittedName>
        <fullName evidence="1">Uncharacterized protein</fullName>
    </submittedName>
</protein>
<organism evidence="1 2">
    <name type="scientific">Dipteronia sinensis</name>
    <dbReference type="NCBI Taxonomy" id="43782"/>
    <lineage>
        <taxon>Eukaryota</taxon>
        <taxon>Viridiplantae</taxon>
        <taxon>Streptophyta</taxon>
        <taxon>Embryophyta</taxon>
        <taxon>Tracheophyta</taxon>
        <taxon>Spermatophyta</taxon>
        <taxon>Magnoliopsida</taxon>
        <taxon>eudicotyledons</taxon>
        <taxon>Gunneridae</taxon>
        <taxon>Pentapetalae</taxon>
        <taxon>rosids</taxon>
        <taxon>malvids</taxon>
        <taxon>Sapindales</taxon>
        <taxon>Sapindaceae</taxon>
        <taxon>Hippocastanoideae</taxon>
        <taxon>Acereae</taxon>
        <taxon>Dipteronia</taxon>
    </lineage>
</organism>
<comment type="caution">
    <text evidence="1">The sequence shown here is derived from an EMBL/GenBank/DDBJ whole genome shotgun (WGS) entry which is preliminary data.</text>
</comment>